<comment type="caution">
    <text evidence="2">The sequence shown here is derived from an EMBL/GenBank/DDBJ whole genome shotgun (WGS) entry which is preliminary data.</text>
</comment>
<evidence type="ECO:0000256" key="1">
    <source>
        <dbReference type="SAM" id="Phobius"/>
    </source>
</evidence>
<evidence type="ECO:0000313" key="2">
    <source>
        <dbReference type="EMBL" id="MDC4238708.1"/>
    </source>
</evidence>
<dbReference type="EMBL" id="JAMRYU010000001">
    <property type="protein sequence ID" value="MDC4238708.1"/>
    <property type="molecule type" value="Genomic_DNA"/>
</dbReference>
<reference evidence="2" key="1">
    <citation type="submission" date="2022-05" db="EMBL/GenBank/DDBJ databases">
        <title>Draft genome sequence of Clostridium tertium strain CP3 isolated from Peru.</title>
        <authorList>
            <person name="Hurtado R."/>
            <person name="Lima L."/>
            <person name="Sousa T."/>
            <person name="Jaiswal A.K."/>
            <person name="Tiwari S."/>
            <person name="Maturrano L."/>
            <person name="Brenig B."/>
            <person name="Azevedo V."/>
        </authorList>
    </citation>
    <scope>NUCLEOTIDE SEQUENCE</scope>
    <source>
        <strain evidence="2">CP3</strain>
    </source>
</reference>
<proteinExistence type="predicted"/>
<protein>
    <submittedName>
        <fullName evidence="2">Uncharacterized protein</fullName>
    </submittedName>
</protein>
<keyword evidence="1" id="KW-0472">Membrane</keyword>
<keyword evidence="3" id="KW-1185">Reference proteome</keyword>
<gene>
    <name evidence="2" type="ORF">NE398_00785</name>
</gene>
<dbReference type="AlphaFoldDB" id="A0A9X3XGR2"/>
<dbReference type="Proteomes" id="UP001141183">
    <property type="component" value="Unassembled WGS sequence"/>
</dbReference>
<keyword evidence="1" id="KW-0812">Transmembrane</keyword>
<accession>A0A9X3XGR2</accession>
<dbReference type="RefSeq" id="WP_008680270.1">
    <property type="nucleotide sequence ID" value="NZ_CABKOG010000003.1"/>
</dbReference>
<evidence type="ECO:0000313" key="3">
    <source>
        <dbReference type="Proteomes" id="UP001141183"/>
    </source>
</evidence>
<sequence>MNKKFIKVSISIFLFSFIFILGFKFILEDKLLYVDSTEEAFNSEGPIIKYSGFEEDEYTYKIKVNIKNNSKYYASLNNVNLEFSHNTKDKSGFSSNNATPVFKGYDNTEREYLVNYKPVDGEYNFSSFLNPNEEREYVFAVSKGLKFDKEFFDTNRMSISYGVNYFKYRIGNDTVIGNAFSRGASEYIDNSTMPFTME</sequence>
<name>A0A9X3XGR2_9CLOT</name>
<feature type="transmembrane region" description="Helical" evidence="1">
    <location>
        <begin position="6"/>
        <end position="27"/>
    </location>
</feature>
<keyword evidence="1" id="KW-1133">Transmembrane helix</keyword>
<organism evidence="2 3">
    <name type="scientific">Clostridium tertium</name>
    <dbReference type="NCBI Taxonomy" id="1559"/>
    <lineage>
        <taxon>Bacteria</taxon>
        <taxon>Bacillati</taxon>
        <taxon>Bacillota</taxon>
        <taxon>Clostridia</taxon>
        <taxon>Eubacteriales</taxon>
        <taxon>Clostridiaceae</taxon>
        <taxon>Clostridium</taxon>
    </lineage>
</organism>